<feature type="domain" description="Opioid growth factor receptor (OGFr) conserved" evidence="2">
    <location>
        <begin position="11"/>
        <end position="180"/>
    </location>
</feature>
<evidence type="ECO:0000313" key="3">
    <source>
        <dbReference type="EMBL" id="KAK3676270.1"/>
    </source>
</evidence>
<reference evidence="3" key="1">
    <citation type="submission" date="2023-07" db="EMBL/GenBank/DDBJ databases">
        <title>Black Yeasts Isolated from many extreme environments.</title>
        <authorList>
            <person name="Coleine C."/>
            <person name="Stajich J.E."/>
            <person name="Selbmann L."/>
        </authorList>
    </citation>
    <scope>NUCLEOTIDE SEQUENCE</scope>
    <source>
        <strain evidence="3">CCFEE 5485</strain>
    </source>
</reference>
<dbReference type="AlphaFoldDB" id="A0AAE1C318"/>
<evidence type="ECO:0000313" key="4">
    <source>
        <dbReference type="Proteomes" id="UP001274830"/>
    </source>
</evidence>
<organism evidence="3 4">
    <name type="scientific">Recurvomyces mirabilis</name>
    <dbReference type="NCBI Taxonomy" id="574656"/>
    <lineage>
        <taxon>Eukaryota</taxon>
        <taxon>Fungi</taxon>
        <taxon>Dikarya</taxon>
        <taxon>Ascomycota</taxon>
        <taxon>Pezizomycotina</taxon>
        <taxon>Dothideomycetes</taxon>
        <taxon>Dothideomycetidae</taxon>
        <taxon>Mycosphaerellales</taxon>
        <taxon>Teratosphaeriaceae</taxon>
        <taxon>Recurvomyces</taxon>
    </lineage>
</organism>
<protein>
    <recommendedName>
        <fullName evidence="2">Opioid growth factor receptor (OGFr) conserved domain-containing protein</fullName>
    </recommendedName>
</protein>
<gene>
    <name evidence="3" type="ORF">LTR78_004021</name>
</gene>
<keyword evidence="4" id="KW-1185">Reference proteome</keyword>
<name>A0AAE1C318_9PEZI</name>
<dbReference type="InterPro" id="IPR006757">
    <property type="entry name" value="OGF_rcpt"/>
</dbReference>
<dbReference type="PANTHER" id="PTHR14015:SF2">
    <property type="entry name" value="OPIOID GROWTH FACTOR RECEPTOR (OGFR) CONSERVED DOMAIN-CONTAINING PROTEIN"/>
    <property type="match status" value="1"/>
</dbReference>
<sequence length="279" mass="31728">MAAQPHPIIAFYDPDIQAPYDGDDRNTTLEHVLKYSDTKLERKHDFIQHLFPTPEPSGFNSAATTLTKPIMDAFRERKALRDNLHRSFVRIMDFWGFTVTTDNSDHNHLDIIPQRDFLQKARQTWFSSYNHNQLRINRMIRSLRILGLEHQARYATAMFLGADLHHGNHVNDASLQIWLNSAVRGLQYPPPRPKYGGEMENQAVCSWLADADSVSEEGADGDEVLLYRHPVFVREGEADGGEVKASSHHLGPDGEVLVRLLPKTTTYGQLYAQISQPAE</sequence>
<dbReference type="InterPro" id="IPR039574">
    <property type="entry name" value="OGFr"/>
</dbReference>
<dbReference type="PANTHER" id="PTHR14015">
    <property type="entry name" value="OPIOID GROWTH FACTOR RECEPTOR OGFR ZETA-TYPE OPIOID RECEPTOR"/>
    <property type="match status" value="1"/>
</dbReference>
<evidence type="ECO:0000256" key="1">
    <source>
        <dbReference type="ARBA" id="ARBA00010365"/>
    </source>
</evidence>
<dbReference type="GO" id="GO:0016020">
    <property type="term" value="C:membrane"/>
    <property type="evidence" value="ECO:0007669"/>
    <property type="project" value="InterPro"/>
</dbReference>
<comment type="caution">
    <text evidence="3">The sequence shown here is derived from an EMBL/GenBank/DDBJ whole genome shotgun (WGS) entry which is preliminary data.</text>
</comment>
<proteinExistence type="inferred from homology"/>
<dbReference type="EMBL" id="JAUTXT010000011">
    <property type="protein sequence ID" value="KAK3676270.1"/>
    <property type="molecule type" value="Genomic_DNA"/>
</dbReference>
<evidence type="ECO:0000259" key="2">
    <source>
        <dbReference type="Pfam" id="PF04664"/>
    </source>
</evidence>
<dbReference type="Pfam" id="PF04664">
    <property type="entry name" value="OGFr_N"/>
    <property type="match status" value="1"/>
</dbReference>
<accession>A0AAE1C318</accession>
<dbReference type="GO" id="GO:0140625">
    <property type="term" value="F:opioid growth factor receptor activity"/>
    <property type="evidence" value="ECO:0007669"/>
    <property type="project" value="InterPro"/>
</dbReference>
<dbReference type="Proteomes" id="UP001274830">
    <property type="component" value="Unassembled WGS sequence"/>
</dbReference>
<comment type="similarity">
    <text evidence="1">Belongs to the opioid growth factor receptor family.</text>
</comment>